<dbReference type="PANTHER" id="PTHR43335">
    <property type="entry name" value="ABC TRANSPORTER, ATP-BINDING PROTEIN"/>
    <property type="match status" value="1"/>
</dbReference>
<evidence type="ECO:0000256" key="1">
    <source>
        <dbReference type="ARBA" id="ARBA00005417"/>
    </source>
</evidence>
<organism evidence="6 7">
    <name type="scientific">Microbulbifer spongiae</name>
    <dbReference type="NCBI Taxonomy" id="2944933"/>
    <lineage>
        <taxon>Bacteria</taxon>
        <taxon>Pseudomonadati</taxon>
        <taxon>Pseudomonadota</taxon>
        <taxon>Gammaproteobacteria</taxon>
        <taxon>Cellvibrionales</taxon>
        <taxon>Microbulbiferaceae</taxon>
        <taxon>Microbulbifer</taxon>
    </lineage>
</organism>
<dbReference type="PANTHER" id="PTHR43335:SF2">
    <property type="entry name" value="ABC TRANSPORTER, ATP-BINDING PROTEIN"/>
    <property type="match status" value="1"/>
</dbReference>
<dbReference type="GO" id="GO:0005524">
    <property type="term" value="F:ATP binding"/>
    <property type="evidence" value="ECO:0007669"/>
    <property type="project" value="UniProtKB-KW"/>
</dbReference>
<keyword evidence="4 6" id="KW-0067">ATP-binding</keyword>
<gene>
    <name evidence="6" type="ORF">M8T91_09035</name>
</gene>
<dbReference type="InterPro" id="IPR027417">
    <property type="entry name" value="P-loop_NTPase"/>
</dbReference>
<dbReference type="EMBL" id="CP098023">
    <property type="protein sequence ID" value="WKD51546.1"/>
    <property type="molecule type" value="Genomic_DNA"/>
</dbReference>
<accession>A0ABY9EJQ6</accession>
<evidence type="ECO:0000313" key="6">
    <source>
        <dbReference type="EMBL" id="WKD51546.1"/>
    </source>
</evidence>
<dbReference type="PROSITE" id="PS00211">
    <property type="entry name" value="ABC_TRANSPORTER_1"/>
    <property type="match status" value="1"/>
</dbReference>
<dbReference type="CDD" id="cd03264">
    <property type="entry name" value="ABC_drug_resistance_like"/>
    <property type="match status" value="1"/>
</dbReference>
<dbReference type="InterPro" id="IPR003439">
    <property type="entry name" value="ABC_transporter-like_ATP-bd"/>
</dbReference>
<dbReference type="PROSITE" id="PS50893">
    <property type="entry name" value="ABC_TRANSPORTER_2"/>
    <property type="match status" value="1"/>
</dbReference>
<reference evidence="6 7" key="1">
    <citation type="submission" date="2022-05" db="EMBL/GenBank/DDBJ databases">
        <title>Microbulbifer sp. nov., isolated from sponge.</title>
        <authorList>
            <person name="Gao L."/>
        </authorList>
    </citation>
    <scope>NUCLEOTIDE SEQUENCE [LARGE SCALE GENOMIC DNA]</scope>
    <source>
        <strain evidence="6 7">MI-G</strain>
    </source>
</reference>
<dbReference type="Gene3D" id="3.40.50.300">
    <property type="entry name" value="P-loop containing nucleotide triphosphate hydrolases"/>
    <property type="match status" value="1"/>
</dbReference>
<proteinExistence type="inferred from homology"/>
<dbReference type="RefSeq" id="WP_301418917.1">
    <property type="nucleotide sequence ID" value="NZ_CP098023.1"/>
</dbReference>
<name>A0ABY9EJQ6_9GAMM</name>
<dbReference type="InterPro" id="IPR003593">
    <property type="entry name" value="AAA+_ATPase"/>
</dbReference>
<dbReference type="Pfam" id="PF00005">
    <property type="entry name" value="ABC_tran"/>
    <property type="match status" value="1"/>
</dbReference>
<dbReference type="Proteomes" id="UP001321520">
    <property type="component" value="Chromosome"/>
</dbReference>
<dbReference type="SMART" id="SM00382">
    <property type="entry name" value="AAA"/>
    <property type="match status" value="1"/>
</dbReference>
<dbReference type="SUPFAM" id="SSF52540">
    <property type="entry name" value="P-loop containing nucleoside triphosphate hydrolases"/>
    <property type="match status" value="1"/>
</dbReference>
<keyword evidence="3" id="KW-0547">Nucleotide-binding</keyword>
<keyword evidence="7" id="KW-1185">Reference proteome</keyword>
<evidence type="ECO:0000256" key="3">
    <source>
        <dbReference type="ARBA" id="ARBA00022741"/>
    </source>
</evidence>
<comment type="similarity">
    <text evidence="1">Belongs to the ABC transporter superfamily.</text>
</comment>
<feature type="domain" description="ABC transporter" evidence="5">
    <location>
        <begin position="7"/>
        <end position="237"/>
    </location>
</feature>
<evidence type="ECO:0000256" key="2">
    <source>
        <dbReference type="ARBA" id="ARBA00022448"/>
    </source>
</evidence>
<protein>
    <submittedName>
        <fullName evidence="6">ABC transporter ATP-binding protein</fullName>
    </submittedName>
</protein>
<evidence type="ECO:0000259" key="5">
    <source>
        <dbReference type="PROSITE" id="PS50893"/>
    </source>
</evidence>
<sequence length="295" mass="32205">MQKQSGLIVEGLFKTYKNGVKALNGVDLEVGPGMYGLLGPNGAGKSSLMRTLATLQTPDSGRIILDGVDVLANPDFMRSKLGYLPQHIGAYPGITARTLLDRFAWLKGFTQTSTRRREVDRLLEQVNLADVADRAVSTYSGGMLRRFGIAIALIGEPRLIIVDEPTAGLDPAERNRFHCVLADVAADAIVLLSTHIVEDIENLCQRLAILASGRIVVEGTAPEVTAPHKDKMWQALIPRGEQLPASLHNIAKPDGTQVIVHGEKPEDPRFTAHTPRLEDIYHLAIEQVKDQREAA</sequence>
<keyword evidence="2" id="KW-0813">Transport</keyword>
<evidence type="ECO:0000256" key="4">
    <source>
        <dbReference type="ARBA" id="ARBA00022840"/>
    </source>
</evidence>
<dbReference type="InterPro" id="IPR017871">
    <property type="entry name" value="ABC_transporter-like_CS"/>
</dbReference>
<evidence type="ECO:0000313" key="7">
    <source>
        <dbReference type="Proteomes" id="UP001321520"/>
    </source>
</evidence>